<protein>
    <recommendedName>
        <fullName evidence="1">F-box associated beta-propeller type 1 domain-containing protein</fullName>
    </recommendedName>
</protein>
<keyword evidence="3" id="KW-1185">Reference proteome</keyword>
<dbReference type="InterPro" id="IPR017451">
    <property type="entry name" value="F-box-assoc_interact_dom"/>
</dbReference>
<dbReference type="InterPro" id="IPR006527">
    <property type="entry name" value="F-box-assoc_dom_typ1"/>
</dbReference>
<dbReference type="PANTHER" id="PTHR31672">
    <property type="entry name" value="BNACNNG10540D PROTEIN"/>
    <property type="match status" value="1"/>
</dbReference>
<accession>A0AAV0ZE69</accession>
<dbReference type="NCBIfam" id="TIGR01640">
    <property type="entry name" value="F_box_assoc_1"/>
    <property type="match status" value="1"/>
</dbReference>
<dbReference type="InterPro" id="IPR036047">
    <property type="entry name" value="F-box-like_dom_sf"/>
</dbReference>
<dbReference type="InterPro" id="IPR050796">
    <property type="entry name" value="SCF_F-box_component"/>
</dbReference>
<feature type="domain" description="F-box associated beta-propeller type 1" evidence="1">
    <location>
        <begin position="138"/>
        <end position="366"/>
    </location>
</feature>
<evidence type="ECO:0000313" key="3">
    <source>
        <dbReference type="Proteomes" id="UP001157006"/>
    </source>
</evidence>
<dbReference type="EMBL" id="OX451735">
    <property type="protein sequence ID" value="CAI8595107.1"/>
    <property type="molecule type" value="Genomic_DNA"/>
</dbReference>
<organism evidence="2 3">
    <name type="scientific">Vicia faba</name>
    <name type="common">Broad bean</name>
    <name type="synonym">Faba vulgaris</name>
    <dbReference type="NCBI Taxonomy" id="3906"/>
    <lineage>
        <taxon>Eukaryota</taxon>
        <taxon>Viridiplantae</taxon>
        <taxon>Streptophyta</taxon>
        <taxon>Embryophyta</taxon>
        <taxon>Tracheophyta</taxon>
        <taxon>Spermatophyta</taxon>
        <taxon>Magnoliopsida</taxon>
        <taxon>eudicotyledons</taxon>
        <taxon>Gunneridae</taxon>
        <taxon>Pentapetalae</taxon>
        <taxon>rosids</taxon>
        <taxon>fabids</taxon>
        <taxon>Fabales</taxon>
        <taxon>Fabaceae</taxon>
        <taxon>Papilionoideae</taxon>
        <taxon>50 kb inversion clade</taxon>
        <taxon>NPAAA clade</taxon>
        <taxon>Hologalegina</taxon>
        <taxon>IRL clade</taxon>
        <taxon>Fabeae</taxon>
        <taxon>Vicia</taxon>
    </lineage>
</organism>
<sequence>MENSKSKDFVTTEKVSSHVPNDLAISIISKLPLKSLVRFRCIRKSWSLLFENPHFMNMYRINFASNDNFSYDDDSCLTLELKLSCYGFRSTLFSCYGERFENKVKLDWPPLFQEDNRCINILGSLVDETLCLYTGILVPKTVFWNLSTKEFKVLPPSHVESQPFHYKFVFSLMGFGYDRVRDDHKVIRNATEWIQCTIEDNEPKESIWELYSLRNNFWRKLDVDIPLGSVMLGATMHTNGVCHWWDKDEDNLVSFDFSSEVFFKTPLPIHVDDTFYCESKDKQFMTLNGSIAFITTYASNYGSTTSTLHISILGEYGVKESWIKLFIVESLPSYVDRPIGAGNKGDLFFKTKCKELVRFDLNTHKMEKIPIKDILHTFQILLYKKIYLFMKD</sequence>
<dbReference type="PANTHER" id="PTHR31672:SF13">
    <property type="entry name" value="F-BOX PROTEIN CPR30-LIKE"/>
    <property type="match status" value="1"/>
</dbReference>
<evidence type="ECO:0000259" key="1">
    <source>
        <dbReference type="Pfam" id="PF07734"/>
    </source>
</evidence>
<evidence type="ECO:0000313" key="2">
    <source>
        <dbReference type="EMBL" id="CAI8595107.1"/>
    </source>
</evidence>
<proteinExistence type="predicted"/>
<gene>
    <name evidence="2" type="ORF">VFH_I175040</name>
</gene>
<dbReference type="Pfam" id="PF07734">
    <property type="entry name" value="FBA_1"/>
    <property type="match status" value="1"/>
</dbReference>
<name>A0AAV0ZE69_VICFA</name>
<reference evidence="2 3" key="1">
    <citation type="submission" date="2023-01" db="EMBL/GenBank/DDBJ databases">
        <authorList>
            <person name="Kreplak J."/>
        </authorList>
    </citation>
    <scope>NUCLEOTIDE SEQUENCE [LARGE SCALE GENOMIC DNA]</scope>
</reference>
<dbReference type="Proteomes" id="UP001157006">
    <property type="component" value="Chromosome 1S"/>
</dbReference>
<dbReference type="AlphaFoldDB" id="A0AAV0ZE69"/>
<dbReference type="SUPFAM" id="SSF81383">
    <property type="entry name" value="F-box domain"/>
    <property type="match status" value="1"/>
</dbReference>